<accession>A6IXW7</accession>
<name>A6IXW7_RAT</name>
<dbReference type="Proteomes" id="UP000234681">
    <property type="component" value="Chromosome 18"/>
</dbReference>
<sequence>MGSQNPGQAVSASSSAF</sequence>
<reference evidence="2" key="1">
    <citation type="submission" date="2005-09" db="EMBL/GenBank/DDBJ databases">
        <authorList>
            <person name="Mural R.J."/>
            <person name="Li P.W."/>
            <person name="Adams M.D."/>
            <person name="Amanatides P.G."/>
            <person name="Baden-Tillson H."/>
            <person name="Barnstead M."/>
            <person name="Chin S.H."/>
            <person name="Dew I."/>
            <person name="Evans C.A."/>
            <person name="Ferriera S."/>
            <person name="Flanigan M."/>
            <person name="Fosler C."/>
            <person name="Glodek A."/>
            <person name="Gu Z."/>
            <person name="Holt R.A."/>
            <person name="Jennings D."/>
            <person name="Kraft C.L."/>
            <person name="Lu F."/>
            <person name="Nguyen T."/>
            <person name="Nusskern D.R."/>
            <person name="Pfannkoch C.M."/>
            <person name="Sitter C."/>
            <person name="Sutton G.G."/>
            <person name="Venter J.C."/>
            <person name="Wang Z."/>
            <person name="Woodage T."/>
            <person name="Zheng X.H."/>
            <person name="Zhong F."/>
        </authorList>
    </citation>
    <scope>NUCLEOTIDE SEQUENCE [LARGE SCALE GENOMIC DNA]</scope>
    <source>
        <strain>BN</strain>
        <strain evidence="2">Sprague-Dawley</strain>
    </source>
</reference>
<evidence type="ECO:0000313" key="1">
    <source>
        <dbReference type="EMBL" id="EDM14750.1"/>
    </source>
</evidence>
<organism evidence="1 2">
    <name type="scientific">Rattus norvegicus</name>
    <name type="common">Rat</name>
    <dbReference type="NCBI Taxonomy" id="10116"/>
    <lineage>
        <taxon>Eukaryota</taxon>
        <taxon>Metazoa</taxon>
        <taxon>Chordata</taxon>
        <taxon>Craniata</taxon>
        <taxon>Vertebrata</taxon>
        <taxon>Euteleostomi</taxon>
        <taxon>Mammalia</taxon>
        <taxon>Eutheria</taxon>
        <taxon>Euarchontoglires</taxon>
        <taxon>Glires</taxon>
        <taxon>Rodentia</taxon>
        <taxon>Myomorpha</taxon>
        <taxon>Muroidea</taxon>
        <taxon>Muridae</taxon>
        <taxon>Murinae</taxon>
        <taxon>Rattus</taxon>
    </lineage>
</organism>
<dbReference type="EMBL" id="CH473971">
    <property type="protein sequence ID" value="EDM14750.1"/>
    <property type="molecule type" value="Genomic_DNA"/>
</dbReference>
<dbReference type="AlphaFoldDB" id="A6IXW7"/>
<gene>
    <name evidence="1" type="ORF">rCG_46953</name>
</gene>
<protein>
    <submittedName>
        <fullName evidence="1">RCG46953</fullName>
    </submittedName>
</protein>
<evidence type="ECO:0000313" key="2">
    <source>
        <dbReference type="Proteomes" id="UP000234681"/>
    </source>
</evidence>
<proteinExistence type="predicted"/>